<sequence>MDQLQRKLDDVPDYQFREVVSVKKKLEPKQIKPFLSDGSMTGAALQQDKDLVPWDSESVEKALRHAIVSNDTVELKAVLKDNPFLFIELASRKDFQQPVFRDVRISPDETIDFVWLNDNSDGPEWVLVKITEPSMAVMEGKYPSQSLSRSIDIVQSWRTEITNNSELRKKLFGAVTRLRIIVVGGSGAAWKESHAVAWRASHNTESHIEVRSSNVFERSLQMLKDSPDHFWGVRKNPVTRPSSELPDYLQAYGYLEFWIGLTSSKQEPGE</sequence>
<keyword evidence="2" id="KW-1185">Reference proteome</keyword>
<evidence type="ECO:0000313" key="2">
    <source>
        <dbReference type="Proteomes" id="UP001485459"/>
    </source>
</evidence>
<organism evidence="1 2">
    <name type="scientific">Chitinophaga pollutisoli</name>
    <dbReference type="NCBI Taxonomy" id="3133966"/>
    <lineage>
        <taxon>Bacteria</taxon>
        <taxon>Pseudomonadati</taxon>
        <taxon>Bacteroidota</taxon>
        <taxon>Chitinophagia</taxon>
        <taxon>Chitinophagales</taxon>
        <taxon>Chitinophagaceae</taxon>
        <taxon>Chitinophaga</taxon>
    </lineage>
</organism>
<dbReference type="EMBL" id="CP149822">
    <property type="protein sequence ID" value="WZN42008.1"/>
    <property type="molecule type" value="Genomic_DNA"/>
</dbReference>
<dbReference type="RefSeq" id="WP_341836851.1">
    <property type="nucleotide sequence ID" value="NZ_CP149822.1"/>
</dbReference>
<evidence type="ECO:0000313" key="1">
    <source>
        <dbReference type="EMBL" id="WZN42008.1"/>
    </source>
</evidence>
<name>A0ABZ2YRB8_9BACT</name>
<reference evidence="2" key="1">
    <citation type="submission" date="2024-03" db="EMBL/GenBank/DDBJ databases">
        <title>Chitinophaga horti sp. nov., isolated from garden soil.</title>
        <authorList>
            <person name="Lee D.S."/>
            <person name="Han D.M."/>
            <person name="Baek J.H."/>
            <person name="Choi D.G."/>
            <person name="Jeon J.H."/>
            <person name="Jeon C.O."/>
        </authorList>
    </citation>
    <scope>NUCLEOTIDE SEQUENCE [LARGE SCALE GENOMIC DNA]</scope>
    <source>
        <strain evidence="2">GPA1</strain>
    </source>
</reference>
<protein>
    <submittedName>
        <fullName evidence="1">Shedu anti-phage system protein SduA domain-containing protein</fullName>
    </submittedName>
</protein>
<gene>
    <name evidence="1" type="ORF">WJU16_03025</name>
</gene>
<proteinExistence type="predicted"/>
<dbReference type="Proteomes" id="UP001485459">
    <property type="component" value="Chromosome"/>
</dbReference>
<accession>A0ABZ2YRB8</accession>